<gene>
    <name evidence="1" type="ORF">HCN52_19880</name>
</gene>
<keyword evidence="2" id="KW-1185">Reference proteome</keyword>
<evidence type="ECO:0000313" key="2">
    <source>
        <dbReference type="Proteomes" id="UP000727056"/>
    </source>
</evidence>
<evidence type="ECO:0000313" key="1">
    <source>
        <dbReference type="EMBL" id="NJQ17135.1"/>
    </source>
</evidence>
<reference evidence="1 2" key="1">
    <citation type="submission" date="2020-03" db="EMBL/GenBank/DDBJ databases">
        <title>Draft genome of Streptomyces sp. ventii, isolated from the Axial Seamount in the Pacific Ocean, and resequencing of the two type strains Streptomyces lonarensis strain NCL 716 and Streptomyces bohaiensis strain 11A07.</title>
        <authorList>
            <person name="Loughran R.M."/>
            <person name="Pfannmuller K.M."/>
            <person name="Wasson B.J."/>
            <person name="Deadmond M.C."/>
            <person name="Paddock B.E."/>
            <person name="Koyack M.J."/>
            <person name="Gallegos D.A."/>
            <person name="Mitchell E.A."/>
            <person name="Ushijima B."/>
            <person name="Saw J.H."/>
            <person name="Mcphail K.L."/>
            <person name="Videau P."/>
        </authorList>
    </citation>
    <scope>NUCLEOTIDE SEQUENCE [LARGE SCALE GENOMIC DNA]</scope>
    <source>
        <strain evidence="1 2">11A07</strain>
    </source>
</reference>
<comment type="caution">
    <text evidence="1">The sequence shown here is derived from an EMBL/GenBank/DDBJ whole genome shotgun (WGS) entry which is preliminary data.</text>
</comment>
<name>A0ABX1CH24_9ACTN</name>
<protein>
    <recommendedName>
        <fullName evidence="3">WXG100 family type VII secretion target</fullName>
    </recommendedName>
</protein>
<dbReference type="RefSeq" id="WP_168089824.1">
    <property type="nucleotide sequence ID" value="NZ_BHZH01000227.1"/>
</dbReference>
<accession>A0ABX1CH24</accession>
<evidence type="ECO:0008006" key="3">
    <source>
        <dbReference type="Google" id="ProtNLM"/>
    </source>
</evidence>
<dbReference type="Proteomes" id="UP000727056">
    <property type="component" value="Unassembled WGS sequence"/>
</dbReference>
<dbReference type="EMBL" id="JAAVJC010000245">
    <property type="protein sequence ID" value="NJQ17135.1"/>
    <property type="molecule type" value="Genomic_DNA"/>
</dbReference>
<sequence>MNDLAARVPRYTGDVAELSRCVALLAAEASRMRRAAADMDVDFAAVGAFYQAPEAERLFTASRVLTAVGEELLDATREVQYALQRFGERATALSAQLDHQRALLAGELCSPGDPVIPADADRIPEETQSAIDRVLSEFQEAEREAANRINAACGFAGRFEPVSEEGAVRFGYGLEIGLLEQTERPWGEPPEQLGFWHGFVVDGAWGTVVGMKELLTSGEPWVFLGQSLVGIASYSNFTAWIDDEDLPGWLQDSRAAARELGKSFVAWDHWEHDKGRASGVILFNLVTLAAGPLGHLAKSGRAGGASAAALRGVSHFGAMIDPTTYVGNLTRNSVSGASHLARAERLYAIEPRATLALDGTVTYPNGTSIARDGTISFPDGARVTPDNVLHFGPDSEIARITSDGRMEFRDGTVLDPDPPLGPRGRELLTAAPESARASYPHLDDAVYLRAAETASNTMSYLPWSQTAEAEEKHTDRGADHR</sequence>
<proteinExistence type="predicted"/>
<organism evidence="1 2">
    <name type="scientific">Streptomyces bohaiensis</name>
    <dbReference type="NCBI Taxonomy" id="1431344"/>
    <lineage>
        <taxon>Bacteria</taxon>
        <taxon>Bacillati</taxon>
        <taxon>Actinomycetota</taxon>
        <taxon>Actinomycetes</taxon>
        <taxon>Kitasatosporales</taxon>
        <taxon>Streptomycetaceae</taxon>
        <taxon>Streptomyces</taxon>
    </lineage>
</organism>